<evidence type="ECO:0000313" key="2">
    <source>
        <dbReference type="RefSeq" id="XP_010908003.1"/>
    </source>
</evidence>
<dbReference type="OrthoDB" id="204058at2759"/>
<evidence type="ECO:0000313" key="1">
    <source>
        <dbReference type="Proteomes" id="UP000504607"/>
    </source>
</evidence>
<keyword evidence="1" id="KW-1185">Reference proteome</keyword>
<dbReference type="PANTHER" id="PTHR42774">
    <property type="entry name" value="PHOSPHOTRANSFERASE SYSTEM TRANSPORT PROTEIN"/>
    <property type="match status" value="1"/>
</dbReference>
<accession>A0A6I9QEX4</accession>
<dbReference type="InParanoid" id="A0A6I9QEX4"/>
<proteinExistence type="predicted"/>
<sequence length="129" mass="14883">MVGDVNRRKGASHLFARSYLSTSMELYRCFREWKFIIYLYNSQQPNAWTTTPPIPCALVSILLRLANIKFVIATLGDKGCIMLERSINEASEMEETNVESLFQLLRQKVDRNATILTCISFKVYFCQTT</sequence>
<dbReference type="PANTHER" id="PTHR42774:SF3">
    <property type="entry name" value="KETOHEXOKINASE"/>
    <property type="match status" value="1"/>
</dbReference>
<name>A0A6I9QEX4_ELAGV</name>
<dbReference type="GeneID" id="105034509"/>
<reference evidence="2" key="1">
    <citation type="submission" date="2025-08" db="UniProtKB">
        <authorList>
            <consortium name="RefSeq"/>
        </authorList>
    </citation>
    <scope>IDENTIFICATION</scope>
</reference>
<organism evidence="1 2">
    <name type="scientific">Elaeis guineensis var. tenera</name>
    <name type="common">Oil palm</name>
    <dbReference type="NCBI Taxonomy" id="51953"/>
    <lineage>
        <taxon>Eukaryota</taxon>
        <taxon>Viridiplantae</taxon>
        <taxon>Streptophyta</taxon>
        <taxon>Embryophyta</taxon>
        <taxon>Tracheophyta</taxon>
        <taxon>Spermatophyta</taxon>
        <taxon>Magnoliopsida</taxon>
        <taxon>Liliopsida</taxon>
        <taxon>Arecaceae</taxon>
        <taxon>Arecoideae</taxon>
        <taxon>Cocoseae</taxon>
        <taxon>Elaeidinae</taxon>
        <taxon>Elaeis</taxon>
    </lineage>
</organism>
<protein>
    <submittedName>
        <fullName evidence="2">Uncharacterized protein LOC105034509 isoform X1</fullName>
    </submittedName>
</protein>
<dbReference type="Proteomes" id="UP000504607">
    <property type="component" value="Unplaced"/>
</dbReference>
<dbReference type="RefSeq" id="XP_010908003.1">
    <property type="nucleotide sequence ID" value="XM_010909701.3"/>
</dbReference>
<gene>
    <name evidence="2" type="primary">LOC105034509</name>
</gene>
<dbReference type="AlphaFoldDB" id="A0A6I9QEX4"/>
<dbReference type="InterPro" id="IPR052562">
    <property type="entry name" value="Ketohexokinase-related"/>
</dbReference>
<dbReference type="KEGG" id="egu:105034509"/>